<dbReference type="Proteomes" id="UP000309992">
    <property type="component" value="Unassembled WGS sequence"/>
</dbReference>
<reference evidence="8 9" key="1">
    <citation type="journal article" date="2015" name="Antonie Van Leeuwenhoek">
        <title>Prauserella endophytica sp. nov., an endophytic actinobacterium isolated from Tamarix taklamakanensis.</title>
        <authorList>
            <person name="Liu J.M."/>
            <person name="Habden X."/>
            <person name="Guo L."/>
            <person name="Tuo L."/>
            <person name="Jiang Z.K."/>
            <person name="Liu S.W."/>
            <person name="Liu X.F."/>
            <person name="Chen L."/>
            <person name="Li R.F."/>
            <person name="Zhang Y.Q."/>
            <person name="Sun C.H."/>
        </authorList>
    </citation>
    <scope>NUCLEOTIDE SEQUENCE [LARGE SCALE GENOMIC DNA]</scope>
    <source>
        <strain evidence="8 9">CGMCC 4.7182</strain>
    </source>
</reference>
<evidence type="ECO:0000256" key="4">
    <source>
        <dbReference type="RuleBase" id="RU003423"/>
    </source>
</evidence>
<dbReference type="Pfam" id="PF00198">
    <property type="entry name" value="2-oxoacid_dh"/>
    <property type="match status" value="1"/>
</dbReference>
<dbReference type="PANTHER" id="PTHR23151">
    <property type="entry name" value="DIHYDROLIPOAMIDE ACETYL/SUCCINYL-TRANSFERASE-RELATED"/>
    <property type="match status" value="1"/>
</dbReference>
<name>A0ABY2S4Z3_9PSEU</name>
<evidence type="ECO:0000256" key="2">
    <source>
        <dbReference type="ARBA" id="ARBA00007317"/>
    </source>
</evidence>
<evidence type="ECO:0000313" key="9">
    <source>
        <dbReference type="Proteomes" id="UP000309992"/>
    </source>
</evidence>
<dbReference type="InterPro" id="IPR004167">
    <property type="entry name" value="PSBD"/>
</dbReference>
<dbReference type="PROSITE" id="PS51826">
    <property type="entry name" value="PSBD"/>
    <property type="match status" value="1"/>
</dbReference>
<dbReference type="Pfam" id="PF00364">
    <property type="entry name" value="Biotin_lipoyl"/>
    <property type="match status" value="1"/>
</dbReference>
<dbReference type="Gene3D" id="4.10.320.10">
    <property type="entry name" value="E3-binding domain"/>
    <property type="match status" value="1"/>
</dbReference>
<dbReference type="PROSITE" id="PS50968">
    <property type="entry name" value="BIOTINYL_LIPOYL"/>
    <property type="match status" value="1"/>
</dbReference>
<feature type="domain" description="Lipoyl-binding" evidence="6">
    <location>
        <begin position="2"/>
        <end position="77"/>
    </location>
</feature>
<comment type="caution">
    <text evidence="8">The sequence shown here is derived from an EMBL/GenBank/DDBJ whole genome shotgun (WGS) entry which is preliminary data.</text>
</comment>
<dbReference type="InterPro" id="IPR011053">
    <property type="entry name" value="Single_hybrid_motif"/>
</dbReference>
<protein>
    <recommendedName>
        <fullName evidence="4">Dihydrolipoamide acetyltransferase component of pyruvate dehydrogenase complex</fullName>
        <ecNumber evidence="4">2.3.1.-</ecNumber>
    </recommendedName>
</protein>
<gene>
    <name evidence="8" type="ORF">FCN18_15635</name>
</gene>
<evidence type="ECO:0000256" key="3">
    <source>
        <dbReference type="ARBA" id="ARBA00022823"/>
    </source>
</evidence>
<dbReference type="InterPro" id="IPR001078">
    <property type="entry name" value="2-oxoacid_DH_actylTfrase"/>
</dbReference>
<dbReference type="InterPro" id="IPR000089">
    <property type="entry name" value="Biotin_lipoyl"/>
</dbReference>
<dbReference type="InterPro" id="IPR023213">
    <property type="entry name" value="CAT-like_dom_sf"/>
</dbReference>
<dbReference type="Gene3D" id="3.30.559.10">
    <property type="entry name" value="Chloramphenicol acetyltransferase-like domain"/>
    <property type="match status" value="1"/>
</dbReference>
<dbReference type="CDD" id="cd06849">
    <property type="entry name" value="lipoyl_domain"/>
    <property type="match status" value="1"/>
</dbReference>
<dbReference type="SUPFAM" id="SSF47005">
    <property type="entry name" value="Peripheral subunit-binding domain of 2-oxo acid dehydrogenase complex"/>
    <property type="match status" value="1"/>
</dbReference>
<keyword evidence="4" id="KW-0808">Transferase</keyword>
<evidence type="ECO:0000256" key="1">
    <source>
        <dbReference type="ARBA" id="ARBA00001938"/>
    </source>
</evidence>
<dbReference type="Pfam" id="PF02817">
    <property type="entry name" value="E3_binding"/>
    <property type="match status" value="1"/>
</dbReference>
<dbReference type="Gene3D" id="2.40.50.100">
    <property type="match status" value="1"/>
</dbReference>
<sequence>MPEILRMPEVAANTTEAVVSSWNVDLNTPYAAGEAIVTVETEKAAVDIEAETEGALLRLLADEGQTVAVGSPIAVWGSPGETPDAVDALVATLDLPTGITTGAGSDDERRAEAVPAESAVADRGAGAASPANGGRIFASPIARKLAAEAGLDLAAVVGTGPNQSIRRRDVEAALAAARSAEAAAGGPDAAASPSSDHAVEPATAGAEFEDVPISRMRQAVARRLVDSKHSAPHFYLRGTVRVDRLLDVRRELNDGTQAAISLNDLVVKAVAVAHSRVPGLNVRWNGDSVRQYRQADIAVAVATEHGLVTPVVRGVDTMPIGTLAERTRDLIRRAHDRRLRQHELEGGSITVTNLGMFGTEEFAAIINPPHAAILAVGAASRQPHVVDGELGVATIMRMCLSVDHRPVDGVTAAEWMRELTGIIEHPLQILA</sequence>
<dbReference type="PANTHER" id="PTHR23151:SF75">
    <property type="entry name" value="DIHYDROLIPOYLLYSINE-RESIDUE ACETYLTRANSFERASE COMPONENT 5 OF PYRUVATE DEHYDROGENASE COMPLEX, CHLOROPLASTIC"/>
    <property type="match status" value="1"/>
</dbReference>
<feature type="compositionally biased region" description="Low complexity" evidence="5">
    <location>
        <begin position="184"/>
        <end position="196"/>
    </location>
</feature>
<dbReference type="SUPFAM" id="SSF52777">
    <property type="entry name" value="CoA-dependent acyltransferases"/>
    <property type="match status" value="1"/>
</dbReference>
<keyword evidence="4" id="KW-0012">Acyltransferase</keyword>
<feature type="region of interest" description="Disordered" evidence="5">
    <location>
        <begin position="184"/>
        <end position="204"/>
    </location>
</feature>
<proteinExistence type="inferred from homology"/>
<dbReference type="RefSeq" id="WP_137095450.1">
    <property type="nucleotide sequence ID" value="NZ_SWMS01000007.1"/>
</dbReference>
<evidence type="ECO:0000313" key="8">
    <source>
        <dbReference type="EMBL" id="TKG70945.1"/>
    </source>
</evidence>
<organism evidence="8 9">
    <name type="scientific">Prauserella endophytica</name>
    <dbReference type="NCBI Taxonomy" id="1592324"/>
    <lineage>
        <taxon>Bacteria</taxon>
        <taxon>Bacillati</taxon>
        <taxon>Actinomycetota</taxon>
        <taxon>Actinomycetes</taxon>
        <taxon>Pseudonocardiales</taxon>
        <taxon>Pseudonocardiaceae</taxon>
        <taxon>Prauserella</taxon>
        <taxon>Prauserella coralliicola group</taxon>
    </lineage>
</organism>
<dbReference type="InterPro" id="IPR036625">
    <property type="entry name" value="E3-bd_dom_sf"/>
</dbReference>
<evidence type="ECO:0000259" key="6">
    <source>
        <dbReference type="PROSITE" id="PS50968"/>
    </source>
</evidence>
<comment type="cofactor">
    <cofactor evidence="1 4">
        <name>(R)-lipoate</name>
        <dbReference type="ChEBI" id="CHEBI:83088"/>
    </cofactor>
</comment>
<feature type="domain" description="Peripheral subunit-binding (PSBD)" evidence="7">
    <location>
        <begin position="137"/>
        <end position="174"/>
    </location>
</feature>
<dbReference type="SUPFAM" id="SSF51230">
    <property type="entry name" value="Single hybrid motif"/>
    <property type="match status" value="1"/>
</dbReference>
<dbReference type="InterPro" id="IPR045257">
    <property type="entry name" value="E2/Pdx1"/>
</dbReference>
<comment type="similarity">
    <text evidence="2 4">Belongs to the 2-oxoacid dehydrogenase family.</text>
</comment>
<evidence type="ECO:0000256" key="5">
    <source>
        <dbReference type="SAM" id="MobiDB-lite"/>
    </source>
</evidence>
<dbReference type="EMBL" id="SWMS01000007">
    <property type="protein sequence ID" value="TKG70945.1"/>
    <property type="molecule type" value="Genomic_DNA"/>
</dbReference>
<keyword evidence="3 4" id="KW-0450">Lipoyl</keyword>
<evidence type="ECO:0000259" key="7">
    <source>
        <dbReference type="PROSITE" id="PS51826"/>
    </source>
</evidence>
<dbReference type="EC" id="2.3.1.-" evidence="4"/>
<accession>A0ABY2S4Z3</accession>
<keyword evidence="9" id="KW-1185">Reference proteome</keyword>